<accession>A0A553R6H4</accession>
<dbReference type="AlphaFoldDB" id="A0A553R6H4"/>
<gene>
    <name evidence="1" type="ORF">DNTS_008275</name>
</gene>
<protein>
    <submittedName>
        <fullName evidence="1">Uncharacterized protein</fullName>
    </submittedName>
</protein>
<dbReference type="Proteomes" id="UP000316079">
    <property type="component" value="Unassembled WGS sequence"/>
</dbReference>
<sequence length="156" mass="16625">MVTDAAPEITCVWSECTGVCSRASCSSMNPSRLAAGGRMGTIVVHQQLSNNLYNRSKVFLIVNSSITNMNLRSIAFVLSAAVDLLGARASLGSPVTSSFWFLLRFICSKPGDREKVIIPEEPECRKQASAGGSSDMKTTQASNAAGALCCTLEHFT</sequence>
<dbReference type="EMBL" id="SRMA01025209">
    <property type="protein sequence ID" value="TRY97777.1"/>
    <property type="molecule type" value="Genomic_DNA"/>
</dbReference>
<evidence type="ECO:0000313" key="1">
    <source>
        <dbReference type="EMBL" id="TRY97777.1"/>
    </source>
</evidence>
<reference evidence="1 2" key="1">
    <citation type="journal article" date="2019" name="Sci. Data">
        <title>Hybrid genome assembly and annotation of Danionella translucida.</title>
        <authorList>
            <person name="Kadobianskyi M."/>
            <person name="Schulze L."/>
            <person name="Schuelke M."/>
            <person name="Judkewitz B."/>
        </authorList>
    </citation>
    <scope>NUCLEOTIDE SEQUENCE [LARGE SCALE GENOMIC DNA]</scope>
    <source>
        <strain evidence="1 2">Bolton</strain>
    </source>
</reference>
<dbReference type="OrthoDB" id="6077919at2759"/>
<keyword evidence="2" id="KW-1185">Reference proteome</keyword>
<name>A0A553R6H4_9TELE</name>
<comment type="caution">
    <text evidence="1">The sequence shown here is derived from an EMBL/GenBank/DDBJ whole genome shotgun (WGS) entry which is preliminary data.</text>
</comment>
<proteinExistence type="predicted"/>
<evidence type="ECO:0000313" key="2">
    <source>
        <dbReference type="Proteomes" id="UP000316079"/>
    </source>
</evidence>
<organism evidence="1 2">
    <name type="scientific">Danionella cerebrum</name>
    <dbReference type="NCBI Taxonomy" id="2873325"/>
    <lineage>
        <taxon>Eukaryota</taxon>
        <taxon>Metazoa</taxon>
        <taxon>Chordata</taxon>
        <taxon>Craniata</taxon>
        <taxon>Vertebrata</taxon>
        <taxon>Euteleostomi</taxon>
        <taxon>Actinopterygii</taxon>
        <taxon>Neopterygii</taxon>
        <taxon>Teleostei</taxon>
        <taxon>Ostariophysi</taxon>
        <taxon>Cypriniformes</taxon>
        <taxon>Danionidae</taxon>
        <taxon>Danioninae</taxon>
        <taxon>Danionella</taxon>
    </lineage>
</organism>